<dbReference type="GO" id="GO:0016747">
    <property type="term" value="F:acyltransferase activity, transferring groups other than amino-acyl groups"/>
    <property type="evidence" value="ECO:0007669"/>
    <property type="project" value="InterPro"/>
</dbReference>
<protein>
    <submittedName>
        <fullName evidence="2">GNAT family N-acetyltransferase</fullName>
    </submittedName>
</protein>
<accession>A0AAW4FQ97</accession>
<keyword evidence="3" id="KW-1185">Reference proteome</keyword>
<dbReference type="InterPro" id="IPR000182">
    <property type="entry name" value="GNAT_dom"/>
</dbReference>
<organism evidence="2 3">
    <name type="scientific">Ensifer canadensis</name>
    <dbReference type="NCBI Taxonomy" id="555315"/>
    <lineage>
        <taxon>Bacteria</taxon>
        <taxon>Pseudomonadati</taxon>
        <taxon>Pseudomonadota</taxon>
        <taxon>Alphaproteobacteria</taxon>
        <taxon>Hyphomicrobiales</taxon>
        <taxon>Rhizobiaceae</taxon>
        <taxon>Sinorhizobium/Ensifer group</taxon>
        <taxon>Ensifer</taxon>
    </lineage>
</organism>
<comment type="caution">
    <text evidence="2">The sequence shown here is derived from an EMBL/GenBank/DDBJ whole genome shotgun (WGS) entry which is preliminary data.</text>
</comment>
<dbReference type="SUPFAM" id="SSF55729">
    <property type="entry name" value="Acyl-CoA N-acyltransferases (Nat)"/>
    <property type="match status" value="1"/>
</dbReference>
<dbReference type="AlphaFoldDB" id="A0AAW4FQ97"/>
<proteinExistence type="predicted"/>
<name>A0AAW4FQ97_9HYPH</name>
<gene>
    <name evidence="2" type="ORF">GFB56_22315</name>
</gene>
<dbReference type="CDD" id="cd04301">
    <property type="entry name" value="NAT_SF"/>
    <property type="match status" value="1"/>
</dbReference>
<evidence type="ECO:0000313" key="2">
    <source>
        <dbReference type="EMBL" id="MBM3093505.1"/>
    </source>
</evidence>
<dbReference type="Gene3D" id="3.40.630.30">
    <property type="match status" value="1"/>
</dbReference>
<dbReference type="EMBL" id="WXFA01000016">
    <property type="protein sequence ID" value="MBM3093505.1"/>
    <property type="molecule type" value="Genomic_DNA"/>
</dbReference>
<dbReference type="RefSeq" id="WP_025429703.1">
    <property type="nucleotide sequence ID" value="NZ_CP083371.1"/>
</dbReference>
<evidence type="ECO:0000313" key="3">
    <source>
        <dbReference type="Proteomes" id="UP000744980"/>
    </source>
</evidence>
<evidence type="ECO:0000259" key="1">
    <source>
        <dbReference type="PROSITE" id="PS51186"/>
    </source>
</evidence>
<dbReference type="PROSITE" id="PS51186">
    <property type="entry name" value="GNAT"/>
    <property type="match status" value="1"/>
</dbReference>
<feature type="domain" description="N-acetyltransferase" evidence="1">
    <location>
        <begin position="3"/>
        <end position="152"/>
    </location>
</feature>
<dbReference type="InterPro" id="IPR016181">
    <property type="entry name" value="Acyl_CoA_acyltransferase"/>
</dbReference>
<reference evidence="2 3" key="1">
    <citation type="submission" date="2020-01" db="EMBL/GenBank/DDBJ databases">
        <title>Draft genome assembly of Ensifer adhaerens T173.</title>
        <authorList>
            <person name="Craig J.E."/>
            <person name="Stinchcombe J.R."/>
        </authorList>
    </citation>
    <scope>NUCLEOTIDE SEQUENCE [LARGE SCALE GENOMIC DNA]</scope>
    <source>
        <strain evidence="2 3">T173</strain>
    </source>
</reference>
<dbReference type="Pfam" id="PF00583">
    <property type="entry name" value="Acetyltransf_1"/>
    <property type="match status" value="1"/>
</dbReference>
<sequence length="155" mass="16753">MPVIFQRINEDHALRAAAIIVKAYIGPPWNEAWTLERATARMGELSTTPGWLGVGALENGALLGFAIGLPHTSAAGRGLYIPEIAVLPSHQGRGIGKQLLRFLEAEALSSGFSSAWLLSQSEGATAEYYKASGYNQATKLRIYSKPLKWSPESAR</sequence>
<dbReference type="Proteomes" id="UP000744980">
    <property type="component" value="Unassembled WGS sequence"/>
</dbReference>